<feature type="transmembrane region" description="Helical" evidence="1">
    <location>
        <begin position="253"/>
        <end position="271"/>
    </location>
</feature>
<dbReference type="RefSeq" id="WP_170917591.1">
    <property type="nucleotide sequence ID" value="NZ_FUZT01000019.1"/>
</dbReference>
<keyword evidence="1" id="KW-1133">Transmembrane helix</keyword>
<protein>
    <submittedName>
        <fullName evidence="2">PTS system IID component, Man family (TC 4.A.6)</fullName>
    </submittedName>
</protein>
<dbReference type="InterPro" id="IPR004704">
    <property type="entry name" value="PTS_IID_man"/>
</dbReference>
<feature type="transmembrane region" description="Helical" evidence="1">
    <location>
        <begin position="229"/>
        <end position="246"/>
    </location>
</feature>
<dbReference type="Pfam" id="PF03613">
    <property type="entry name" value="EIID-AGA"/>
    <property type="match status" value="1"/>
</dbReference>
<dbReference type="PROSITE" id="PS51108">
    <property type="entry name" value="PTS_EIID"/>
    <property type="match status" value="1"/>
</dbReference>
<keyword evidence="3" id="KW-1185">Reference proteome</keyword>
<name>A0A1T5MN19_9FIRM</name>
<accession>A0A1T5MN19</accession>
<feature type="transmembrane region" description="Helical" evidence="1">
    <location>
        <begin position="189"/>
        <end position="209"/>
    </location>
</feature>
<dbReference type="GO" id="GO:0005886">
    <property type="term" value="C:plasma membrane"/>
    <property type="evidence" value="ECO:0007669"/>
    <property type="project" value="TreeGrafter"/>
</dbReference>
<dbReference type="PANTHER" id="PTHR32502">
    <property type="entry name" value="N-ACETYLGALACTOSAMINE PERMEASE II COMPONENT-RELATED"/>
    <property type="match status" value="1"/>
</dbReference>
<reference evidence="2 3" key="1">
    <citation type="submission" date="2017-02" db="EMBL/GenBank/DDBJ databases">
        <authorList>
            <person name="Peterson S.W."/>
        </authorList>
    </citation>
    <scope>NUCLEOTIDE SEQUENCE [LARGE SCALE GENOMIC DNA]</scope>
    <source>
        <strain evidence="2 3">M1</strain>
    </source>
</reference>
<dbReference type="GO" id="GO:0009401">
    <property type="term" value="P:phosphoenolpyruvate-dependent sugar phosphotransferase system"/>
    <property type="evidence" value="ECO:0007669"/>
    <property type="project" value="InterPro"/>
</dbReference>
<evidence type="ECO:0000313" key="3">
    <source>
        <dbReference type="Proteomes" id="UP000190285"/>
    </source>
</evidence>
<evidence type="ECO:0000313" key="2">
    <source>
        <dbReference type="EMBL" id="SKC89404.1"/>
    </source>
</evidence>
<dbReference type="InterPro" id="IPR050303">
    <property type="entry name" value="GatZ_KbaZ_carbometab"/>
</dbReference>
<keyword evidence="1" id="KW-0472">Membrane</keyword>
<gene>
    <name evidence="2" type="ORF">SAMN02194393_05029</name>
</gene>
<feature type="transmembrane region" description="Helical" evidence="1">
    <location>
        <begin position="140"/>
        <end position="157"/>
    </location>
</feature>
<sequence length="272" mass="29806">MIKKAKATKEEKKLYREIFLSSFLLEASYNYERQQSLGFAIGMWPAIKRFYKTKKDRAEALVRHLAIFNTTPHIVTSITGVATAMEEQASKDKNFDVGTINSVKVGLMGPLAGIGDSLFWGTLRVIAVGIGLSLANEGNLLGPILFLLLFNIPHLLVRYYGGVFGYKLGTNLLSTASDSGIMNKISKGATVVGLMVIGAMSASMVKFQTGLSFDIGGTNFQLQQYLDQIFPLMLPLLYTLFMFWLLKKGRKSTALLLITIAVGVIGAFLGIM</sequence>
<proteinExistence type="predicted"/>
<dbReference type="AlphaFoldDB" id="A0A1T5MN19"/>
<dbReference type="Proteomes" id="UP000190285">
    <property type="component" value="Unassembled WGS sequence"/>
</dbReference>
<organism evidence="2 3">
    <name type="scientific">Maledivibacter halophilus</name>
    <dbReference type="NCBI Taxonomy" id="36842"/>
    <lineage>
        <taxon>Bacteria</taxon>
        <taxon>Bacillati</taxon>
        <taxon>Bacillota</taxon>
        <taxon>Clostridia</taxon>
        <taxon>Peptostreptococcales</taxon>
        <taxon>Caminicellaceae</taxon>
        <taxon>Maledivibacter</taxon>
    </lineage>
</organism>
<keyword evidence="1" id="KW-0812">Transmembrane</keyword>
<evidence type="ECO:0000256" key="1">
    <source>
        <dbReference type="SAM" id="Phobius"/>
    </source>
</evidence>
<dbReference type="STRING" id="36842.SAMN02194393_05029"/>
<dbReference type="PANTHER" id="PTHR32502:SF23">
    <property type="entry name" value="TRANSPORT PROTEIN, PTS SYSTEM"/>
    <property type="match status" value="1"/>
</dbReference>
<dbReference type="EMBL" id="FUZT01000019">
    <property type="protein sequence ID" value="SKC89404.1"/>
    <property type="molecule type" value="Genomic_DNA"/>
</dbReference>